<name>A0A917FMN5_9GAMM</name>
<sequence length="208" mass="22807">MPSHTFERLQSALLGEAAALRMPPHNLAEVEAFLPVAHAELAPAAVLCGLVPRADGLQVLLTKRAEHLRHHAGQISFPGGRMEAGDASPLQTALREAQEEIGLAPETVRLLGYLEPMVTITGYRVYPVVAAIDPDYRAEPDGHEVSALFEAPLALFLDAGNERPFRIEFQGATRSLIAFDWQAHRIWGATASMLVNLRRRLMESDACR</sequence>
<keyword evidence="10" id="KW-1185">Reference proteome</keyword>
<dbReference type="GO" id="GO:0009132">
    <property type="term" value="P:nucleoside diphosphate metabolic process"/>
    <property type="evidence" value="ECO:0007669"/>
    <property type="project" value="InterPro"/>
</dbReference>
<evidence type="ECO:0000256" key="6">
    <source>
        <dbReference type="ARBA" id="ARBA00022842"/>
    </source>
</evidence>
<proteinExistence type="inferred from homology"/>
<organism evidence="9 10">
    <name type="scientific">Arenimonas maotaiensis</name>
    <dbReference type="NCBI Taxonomy" id="1446479"/>
    <lineage>
        <taxon>Bacteria</taxon>
        <taxon>Pseudomonadati</taxon>
        <taxon>Pseudomonadota</taxon>
        <taxon>Gammaproteobacteria</taxon>
        <taxon>Lysobacterales</taxon>
        <taxon>Lysobacteraceae</taxon>
        <taxon>Arenimonas</taxon>
    </lineage>
</organism>
<dbReference type="PROSITE" id="PS01293">
    <property type="entry name" value="NUDIX_COA"/>
    <property type="match status" value="1"/>
</dbReference>
<evidence type="ECO:0000256" key="2">
    <source>
        <dbReference type="ARBA" id="ARBA00001946"/>
    </source>
</evidence>
<comment type="cofactor">
    <cofactor evidence="2">
        <name>Mg(2+)</name>
        <dbReference type="ChEBI" id="CHEBI:18420"/>
    </cofactor>
</comment>
<evidence type="ECO:0000256" key="3">
    <source>
        <dbReference type="ARBA" id="ARBA00006506"/>
    </source>
</evidence>
<feature type="domain" description="Nudix hydrolase" evidence="8">
    <location>
        <begin position="41"/>
        <end position="173"/>
    </location>
</feature>
<dbReference type="InterPro" id="IPR015797">
    <property type="entry name" value="NUDIX_hydrolase-like_dom_sf"/>
</dbReference>
<keyword evidence="4" id="KW-0479">Metal-binding</keyword>
<gene>
    <name evidence="9" type="ORF">GCM10010960_12180</name>
</gene>
<evidence type="ECO:0000313" key="10">
    <source>
        <dbReference type="Proteomes" id="UP000632858"/>
    </source>
</evidence>
<accession>A0A917FMN5</accession>
<protein>
    <submittedName>
        <fullName evidence="9">DNA mismatch repair protein MutT</fullName>
    </submittedName>
</protein>
<dbReference type="Pfam" id="PF00293">
    <property type="entry name" value="NUDIX"/>
    <property type="match status" value="1"/>
</dbReference>
<dbReference type="InterPro" id="IPR000059">
    <property type="entry name" value="NUDIX_hydrolase_NudL_CS"/>
</dbReference>
<comment type="cofactor">
    <cofactor evidence="1">
        <name>Mn(2+)</name>
        <dbReference type="ChEBI" id="CHEBI:29035"/>
    </cofactor>
</comment>
<dbReference type="SUPFAM" id="SSF55811">
    <property type="entry name" value="Nudix"/>
    <property type="match status" value="1"/>
</dbReference>
<evidence type="ECO:0000256" key="4">
    <source>
        <dbReference type="ARBA" id="ARBA00022723"/>
    </source>
</evidence>
<dbReference type="Proteomes" id="UP000632858">
    <property type="component" value="Unassembled WGS sequence"/>
</dbReference>
<evidence type="ECO:0000259" key="8">
    <source>
        <dbReference type="PROSITE" id="PS51462"/>
    </source>
</evidence>
<dbReference type="Gene3D" id="3.90.79.10">
    <property type="entry name" value="Nucleoside Triphosphate Pyrophosphohydrolase"/>
    <property type="match status" value="1"/>
</dbReference>
<dbReference type="PROSITE" id="PS51462">
    <property type="entry name" value="NUDIX"/>
    <property type="match status" value="1"/>
</dbReference>
<dbReference type="EMBL" id="BMFO01000002">
    <property type="protein sequence ID" value="GGF91828.1"/>
    <property type="molecule type" value="Genomic_DNA"/>
</dbReference>
<dbReference type="PANTHER" id="PTHR12992:SF11">
    <property type="entry name" value="MITOCHONDRIAL COENZYME A DIPHOSPHATASE NUDT8"/>
    <property type="match status" value="1"/>
</dbReference>
<keyword evidence="7" id="KW-0464">Manganese</keyword>
<dbReference type="PANTHER" id="PTHR12992">
    <property type="entry name" value="NUDIX HYDROLASE"/>
    <property type="match status" value="1"/>
</dbReference>
<keyword evidence="5" id="KW-0378">Hydrolase</keyword>
<evidence type="ECO:0000256" key="7">
    <source>
        <dbReference type="ARBA" id="ARBA00023211"/>
    </source>
</evidence>
<evidence type="ECO:0000313" key="9">
    <source>
        <dbReference type="EMBL" id="GGF91828.1"/>
    </source>
</evidence>
<dbReference type="NCBIfam" id="NF007980">
    <property type="entry name" value="PRK10707.1"/>
    <property type="match status" value="1"/>
</dbReference>
<keyword evidence="6" id="KW-0460">Magnesium</keyword>
<comment type="caution">
    <text evidence="9">The sequence shown here is derived from an EMBL/GenBank/DDBJ whole genome shotgun (WGS) entry which is preliminary data.</text>
</comment>
<reference evidence="9" key="2">
    <citation type="submission" date="2020-09" db="EMBL/GenBank/DDBJ databases">
        <authorList>
            <person name="Sun Q."/>
            <person name="Zhou Y."/>
        </authorList>
    </citation>
    <scope>NUCLEOTIDE SEQUENCE</scope>
    <source>
        <strain evidence="9">CGMCC 1.12726</strain>
    </source>
</reference>
<dbReference type="GO" id="GO:0010945">
    <property type="term" value="F:coenzyme A diphosphatase activity"/>
    <property type="evidence" value="ECO:0007669"/>
    <property type="project" value="InterPro"/>
</dbReference>
<dbReference type="RefSeq" id="WP_229730197.1">
    <property type="nucleotide sequence ID" value="NZ_BMFO01000002.1"/>
</dbReference>
<dbReference type="InterPro" id="IPR045121">
    <property type="entry name" value="CoAse"/>
</dbReference>
<dbReference type="InterPro" id="IPR000086">
    <property type="entry name" value="NUDIX_hydrolase_dom"/>
</dbReference>
<evidence type="ECO:0000256" key="1">
    <source>
        <dbReference type="ARBA" id="ARBA00001936"/>
    </source>
</evidence>
<evidence type="ECO:0000256" key="5">
    <source>
        <dbReference type="ARBA" id="ARBA00022801"/>
    </source>
</evidence>
<dbReference type="CDD" id="cd03426">
    <property type="entry name" value="NUDIX_CoAse_Nudt7"/>
    <property type="match status" value="1"/>
</dbReference>
<dbReference type="AlphaFoldDB" id="A0A917FMN5"/>
<reference evidence="9" key="1">
    <citation type="journal article" date="2014" name="Int. J. Syst. Evol. Microbiol.">
        <title>Complete genome sequence of Corynebacterium casei LMG S-19264T (=DSM 44701T), isolated from a smear-ripened cheese.</title>
        <authorList>
            <consortium name="US DOE Joint Genome Institute (JGI-PGF)"/>
            <person name="Walter F."/>
            <person name="Albersmeier A."/>
            <person name="Kalinowski J."/>
            <person name="Ruckert C."/>
        </authorList>
    </citation>
    <scope>NUCLEOTIDE SEQUENCE</scope>
    <source>
        <strain evidence="9">CGMCC 1.12726</strain>
    </source>
</reference>
<dbReference type="GO" id="GO:0030145">
    <property type="term" value="F:manganese ion binding"/>
    <property type="evidence" value="ECO:0007669"/>
    <property type="project" value="InterPro"/>
</dbReference>
<dbReference type="GO" id="GO:0000287">
    <property type="term" value="F:magnesium ion binding"/>
    <property type="evidence" value="ECO:0007669"/>
    <property type="project" value="InterPro"/>
</dbReference>
<comment type="similarity">
    <text evidence="3">Belongs to the Nudix hydrolase family. PCD1 subfamily.</text>
</comment>